<proteinExistence type="predicted"/>
<protein>
    <submittedName>
        <fullName evidence="4">Uncharacterized protein LOC34619136</fullName>
    </submittedName>
</protein>
<dbReference type="Proteomes" id="UP000515125">
    <property type="component" value="Unplaced"/>
</dbReference>
<gene>
    <name evidence="4" type="primary">LOC34619136</name>
</gene>
<reference evidence="4" key="1">
    <citation type="submission" date="2025-08" db="UniProtKB">
        <authorList>
            <consortium name="RefSeq"/>
        </authorList>
    </citation>
    <scope>IDENTIFICATION</scope>
</reference>
<sequence length="390" mass="44084">MPSPHDDGGLDRLSRALRMLKKDVDLLYDPRELPTHDNALFPMPGRTKDSGLSTPVASLPRRPRNSHSPSSPRGAARRRLEASRPSLGGANGRLNTTSKQIQSSEESDDEGEERETARRYSGTVKVSSLVDETLAAGGLAAAASAARLEKDDSMRCRVMLEDDASFSSVSSNEEEEKSEGNSPRNTREGRGSKEGPYHGLAAANQGSFAPRNSYYTPSFQQQNGYKGSVSFPPPHSAAEMQRRLEEEWGERERRLRLQHQRHTETVVAQEIEKVTQEFGRRLIYELQQQEALLQQQFQQQNTHAQLKEATESNWRLHQKTKELQEQLDTEALKQKHAETEIELLQRETQVGKIHRPHRRRSIPLHGTVEATRENIIDAAAIKHKKRRQNI</sequence>
<evidence type="ECO:0000256" key="1">
    <source>
        <dbReference type="SAM" id="Coils"/>
    </source>
</evidence>
<evidence type="ECO:0000256" key="2">
    <source>
        <dbReference type="SAM" id="MobiDB-lite"/>
    </source>
</evidence>
<feature type="region of interest" description="Disordered" evidence="2">
    <location>
        <begin position="164"/>
        <end position="240"/>
    </location>
</feature>
<feature type="compositionally biased region" description="Basic and acidic residues" evidence="2">
    <location>
        <begin position="185"/>
        <end position="196"/>
    </location>
</feature>
<evidence type="ECO:0000313" key="4">
    <source>
        <dbReference type="RefSeq" id="XP_026193204.1"/>
    </source>
</evidence>
<dbReference type="OrthoDB" id="349027at2759"/>
<evidence type="ECO:0000313" key="3">
    <source>
        <dbReference type="Proteomes" id="UP000515125"/>
    </source>
</evidence>
<feature type="region of interest" description="Disordered" evidence="2">
    <location>
        <begin position="26"/>
        <end position="121"/>
    </location>
</feature>
<feature type="compositionally biased region" description="Basic and acidic residues" evidence="2">
    <location>
        <begin position="26"/>
        <end position="35"/>
    </location>
</feature>
<organism evidence="3 4">
    <name type="scientific">Cyclospora cayetanensis</name>
    <dbReference type="NCBI Taxonomy" id="88456"/>
    <lineage>
        <taxon>Eukaryota</taxon>
        <taxon>Sar</taxon>
        <taxon>Alveolata</taxon>
        <taxon>Apicomplexa</taxon>
        <taxon>Conoidasida</taxon>
        <taxon>Coccidia</taxon>
        <taxon>Eucoccidiorida</taxon>
        <taxon>Eimeriorina</taxon>
        <taxon>Eimeriidae</taxon>
        <taxon>Cyclospora</taxon>
    </lineage>
</organism>
<feature type="coiled-coil region" evidence="1">
    <location>
        <begin position="306"/>
        <end position="347"/>
    </location>
</feature>
<name>A0A6P6S096_9EIME</name>
<feature type="compositionally biased region" description="Polar residues" evidence="2">
    <location>
        <begin position="93"/>
        <end position="102"/>
    </location>
</feature>
<dbReference type="AlphaFoldDB" id="A0A6P6S096"/>
<accession>A0A6P6S096</accession>
<dbReference type="GeneID" id="34619136"/>
<keyword evidence="1" id="KW-0175">Coiled coil</keyword>
<keyword evidence="3" id="KW-1185">Reference proteome</keyword>
<feature type="compositionally biased region" description="Polar residues" evidence="2">
    <location>
        <begin position="213"/>
        <end position="225"/>
    </location>
</feature>
<dbReference type="RefSeq" id="XP_026193204.1">
    <property type="nucleotide sequence ID" value="XM_026337419.1"/>
</dbReference>